<sequence length="207" mass="21970">MGQHILLASTGGAWHMAAGQTVRIVNPHGTQAVDAWALAADGSETGDGTVQYSSMEHTRSVNSSIYIDTGLSVMGMDRRPLFTMVEDATPGHHDTQLCPCNGPLYADLGQPPAHRSCAGNFHEALAQIGLEMPFTPASLNLFMRVRVGPEGEILRDLPVAAPGGHVTLKADRAIVLVLSACPQDVTPINGADCTPRDIHLEFSRGPL</sequence>
<gene>
    <name evidence="2" type="ORF">E1B25_10145</name>
</gene>
<evidence type="ECO:0000259" key="1">
    <source>
        <dbReference type="Pfam" id="PF09347"/>
    </source>
</evidence>
<protein>
    <submittedName>
        <fullName evidence="2">Urea carboxylase-associated family protein</fullName>
    </submittedName>
</protein>
<dbReference type="Pfam" id="PF09347">
    <property type="entry name" value="DUF1989"/>
    <property type="match status" value="1"/>
</dbReference>
<dbReference type="Proteomes" id="UP000294662">
    <property type="component" value="Unassembled WGS sequence"/>
</dbReference>
<dbReference type="PANTHER" id="PTHR31527">
    <property type="entry name" value="RE64534P"/>
    <property type="match status" value="1"/>
</dbReference>
<name>A0A4R5EUA2_9RHOB</name>
<keyword evidence="3" id="KW-1185">Reference proteome</keyword>
<dbReference type="InterPro" id="IPR018959">
    <property type="entry name" value="DUF1989"/>
</dbReference>
<accession>A0A4R5EUA2</accession>
<evidence type="ECO:0000313" key="2">
    <source>
        <dbReference type="EMBL" id="TDE38468.1"/>
    </source>
</evidence>
<dbReference type="AlphaFoldDB" id="A0A4R5EUA2"/>
<dbReference type="RefSeq" id="WP_132828931.1">
    <property type="nucleotide sequence ID" value="NZ_SMFP01000005.1"/>
</dbReference>
<dbReference type="OrthoDB" id="9772660at2"/>
<reference evidence="2 3" key="1">
    <citation type="submission" date="2019-03" db="EMBL/GenBank/DDBJ databases">
        <authorList>
            <person name="Zhang S."/>
        </authorList>
    </citation>
    <scope>NUCLEOTIDE SEQUENCE [LARGE SCALE GENOMIC DNA]</scope>
    <source>
        <strain evidence="2 3">S4J41</strain>
    </source>
</reference>
<feature type="domain" description="DUF1989" evidence="1">
    <location>
        <begin position="8"/>
        <end position="172"/>
    </location>
</feature>
<organism evidence="2 3">
    <name type="scientific">Antarcticimicrobium sediminis</name>
    <dbReference type="NCBI Taxonomy" id="2546227"/>
    <lineage>
        <taxon>Bacteria</taxon>
        <taxon>Pseudomonadati</taxon>
        <taxon>Pseudomonadota</taxon>
        <taxon>Alphaproteobacteria</taxon>
        <taxon>Rhodobacterales</taxon>
        <taxon>Paracoccaceae</taxon>
        <taxon>Antarcticimicrobium</taxon>
    </lineage>
</organism>
<dbReference type="PANTHER" id="PTHR31527:SF0">
    <property type="entry name" value="RE64534P"/>
    <property type="match status" value="1"/>
</dbReference>
<comment type="caution">
    <text evidence="2">The sequence shown here is derived from an EMBL/GenBank/DDBJ whole genome shotgun (WGS) entry which is preliminary data.</text>
</comment>
<proteinExistence type="predicted"/>
<dbReference type="EMBL" id="SMFP01000005">
    <property type="protein sequence ID" value="TDE38468.1"/>
    <property type="molecule type" value="Genomic_DNA"/>
</dbReference>
<evidence type="ECO:0000313" key="3">
    <source>
        <dbReference type="Proteomes" id="UP000294662"/>
    </source>
</evidence>